<dbReference type="GO" id="GO:0016020">
    <property type="term" value="C:membrane"/>
    <property type="evidence" value="ECO:0007669"/>
    <property type="project" value="InterPro"/>
</dbReference>
<feature type="transmembrane region" description="Helical" evidence="8">
    <location>
        <begin position="147"/>
        <end position="164"/>
    </location>
</feature>
<feature type="transmembrane region" description="Helical" evidence="8">
    <location>
        <begin position="109"/>
        <end position="126"/>
    </location>
</feature>
<evidence type="ECO:0000256" key="8">
    <source>
        <dbReference type="SAM" id="Phobius"/>
    </source>
</evidence>
<reference evidence="10" key="1">
    <citation type="submission" date="2016-09" db="EMBL/GenBank/DDBJ databases">
        <authorList>
            <person name="Gulvik C.A."/>
        </authorList>
    </citation>
    <scope>NUCLEOTIDE SEQUENCE [LARGE SCALE GENOMIC DNA]</scope>
    <source>
        <strain evidence="10">LMG 8895</strain>
    </source>
</reference>
<dbReference type="GO" id="GO:0009372">
    <property type="term" value="P:quorum sensing"/>
    <property type="evidence" value="ECO:0007669"/>
    <property type="project" value="UniProtKB-KW"/>
</dbReference>
<dbReference type="Pfam" id="PF04647">
    <property type="entry name" value="AgrB"/>
    <property type="match status" value="1"/>
</dbReference>
<feature type="transmembrane region" description="Helical" evidence="8">
    <location>
        <begin position="86"/>
        <end position="103"/>
    </location>
</feature>
<dbReference type="SMART" id="SM00793">
    <property type="entry name" value="AgrB"/>
    <property type="match status" value="1"/>
</dbReference>
<evidence type="ECO:0000256" key="5">
    <source>
        <dbReference type="ARBA" id="ARBA00022801"/>
    </source>
</evidence>
<keyword evidence="6 8" id="KW-1133">Transmembrane helix</keyword>
<keyword evidence="7 8" id="KW-0472">Membrane</keyword>
<keyword evidence="4 8" id="KW-0812">Transmembrane</keyword>
<evidence type="ECO:0000256" key="4">
    <source>
        <dbReference type="ARBA" id="ARBA00022692"/>
    </source>
</evidence>
<evidence type="ECO:0000256" key="2">
    <source>
        <dbReference type="ARBA" id="ARBA00022654"/>
    </source>
</evidence>
<feature type="transmembrane region" description="Helical" evidence="8">
    <location>
        <begin position="170"/>
        <end position="190"/>
    </location>
</feature>
<protein>
    <submittedName>
        <fullName evidence="9">ABC transporter permease</fullName>
    </submittedName>
</protein>
<evidence type="ECO:0000313" key="9">
    <source>
        <dbReference type="EMBL" id="OEG20278.1"/>
    </source>
</evidence>
<evidence type="ECO:0000256" key="3">
    <source>
        <dbReference type="ARBA" id="ARBA00022670"/>
    </source>
</evidence>
<dbReference type="GO" id="GO:0008233">
    <property type="term" value="F:peptidase activity"/>
    <property type="evidence" value="ECO:0007669"/>
    <property type="project" value="UniProtKB-KW"/>
</dbReference>
<gene>
    <name evidence="9" type="ORF">BCR25_00155</name>
</gene>
<keyword evidence="3" id="KW-0645">Protease</keyword>
<dbReference type="OrthoDB" id="2360675at2"/>
<keyword evidence="10" id="KW-1185">Reference proteome</keyword>
<dbReference type="PATRIC" id="fig|332950.4.peg.1027"/>
<dbReference type="EMBL" id="MIJY01000001">
    <property type="protein sequence ID" value="OEG20278.1"/>
    <property type="molecule type" value="Genomic_DNA"/>
</dbReference>
<dbReference type="InterPro" id="IPR006741">
    <property type="entry name" value="AgrB"/>
</dbReference>
<evidence type="ECO:0000256" key="1">
    <source>
        <dbReference type="ARBA" id="ARBA00022475"/>
    </source>
</evidence>
<sequence>MEILKKFKEETIANYIVEKLKEKQDLSRIQELKCKLGIEVCLTNLGKGFVVYLVAALLQVLPLTILFHSAYFIIRISARGVHAQKSSTCTWVSVLLFVLLPLLVNEINLSKIVPLVVSLFVYICLYRYAPQGTKKNQVGTIELRKKLRNRALVGYSICVALIFGTDSTMIMNQVFFGSLLAVVCILPLTYKLLGE</sequence>
<dbReference type="RefSeq" id="WP_069661591.1">
    <property type="nucleotide sequence ID" value="NZ_JBHUJJ010000001.1"/>
</dbReference>
<evidence type="ECO:0000256" key="6">
    <source>
        <dbReference type="ARBA" id="ARBA00022989"/>
    </source>
</evidence>
<proteinExistence type="predicted"/>
<keyword evidence="5" id="KW-0378">Hydrolase</keyword>
<accession>A0A1E5H5N0</accession>
<evidence type="ECO:0000313" key="10">
    <source>
        <dbReference type="Proteomes" id="UP000095094"/>
    </source>
</evidence>
<name>A0A1E5H5N0_9ENTE</name>
<keyword evidence="2" id="KW-0673">Quorum sensing</keyword>
<dbReference type="Proteomes" id="UP000095094">
    <property type="component" value="Unassembled WGS sequence"/>
</dbReference>
<dbReference type="AlphaFoldDB" id="A0A1E5H5N0"/>
<comment type="caution">
    <text evidence="9">The sequence shown here is derived from an EMBL/GenBank/DDBJ whole genome shotgun (WGS) entry which is preliminary data.</text>
</comment>
<evidence type="ECO:0000256" key="7">
    <source>
        <dbReference type="ARBA" id="ARBA00023136"/>
    </source>
</evidence>
<organism evidence="9 10">
    <name type="scientific">Enterococcus termitis</name>
    <dbReference type="NCBI Taxonomy" id="332950"/>
    <lineage>
        <taxon>Bacteria</taxon>
        <taxon>Bacillati</taxon>
        <taxon>Bacillota</taxon>
        <taxon>Bacilli</taxon>
        <taxon>Lactobacillales</taxon>
        <taxon>Enterococcaceae</taxon>
        <taxon>Enterococcus</taxon>
    </lineage>
</organism>
<dbReference type="GO" id="GO:0006508">
    <property type="term" value="P:proteolysis"/>
    <property type="evidence" value="ECO:0007669"/>
    <property type="project" value="UniProtKB-KW"/>
</dbReference>
<keyword evidence="1" id="KW-1003">Cell membrane</keyword>
<feature type="transmembrane region" description="Helical" evidence="8">
    <location>
        <begin position="49"/>
        <end position="74"/>
    </location>
</feature>